<reference evidence="2 3" key="1">
    <citation type="submission" date="2023-02" db="EMBL/GenBank/DDBJ databases">
        <title>LHISI_Scaffold_Assembly.</title>
        <authorList>
            <person name="Stuart O.P."/>
            <person name="Cleave R."/>
            <person name="Magrath M.J.L."/>
            <person name="Mikheyev A.S."/>
        </authorList>
    </citation>
    <scope>NUCLEOTIDE SEQUENCE [LARGE SCALE GENOMIC DNA]</scope>
    <source>
        <strain evidence="2">Daus_M_001</strain>
        <tissue evidence="2">Leg muscle</tissue>
    </source>
</reference>
<evidence type="ECO:0000256" key="1">
    <source>
        <dbReference type="SAM" id="MobiDB-lite"/>
    </source>
</evidence>
<sequence length="672" mass="74666">MQDVRPSKGMIASNVFIQTGVMKSTGFIRGYHSKPRTTVAERLYLLASHQGDPGSIPGRVTPDFRMWESCRTMPLIGGFSRGSPVSSALSFRRFSIPHRLSRPRFIKPEATYGSECLTMNKKGELRKLEESARWEGGAARASLNSEVLITDEGEVRRVWSSTAMQGMEGTEKTRRTALSSGTIPTFENPWVTPPEIESSSPCCGPSALTTTLQRPHVRKERGTTYHTHSSLLDTRSRRFPFRRSLLPLLVFYRSELSYSFTRQVLARRPVTLIPEHLVLSTWKVQRTPSHTERMRSVIQSIPQINTEINTTCVSSVPRENNDHILGHPPLNFHAIPNLTLTCCRRYRITTLHPPPHPSVWHGPTTRMDCRAVSPGDNQKQLVMSTLKFSAKTSREAKRLRTGIFDRMSAGSRFVFPPEIWAVPVGSGSRSEAKFSSGMRIETICCAVGGYRVHNCPSARQTHNQCRTVKCFEYPVWSREEQNVLRPLTRERRDTHYTRAVTSNALLRLSGQCVNLQTIKHSTGQNTAYLATVYHTPLATTILPGSNRGHDGVVVRLLAYHQGEPGSVLGGVACGNRAGGWVFSGISRFPCYCIPALLHTHLASPSSALKTSYPFKCLPSLTHSRHCLFCNVAFTPAHVGSLAVKYAAKSLEVKYPGRLTGCTGVRVTASLAA</sequence>
<feature type="compositionally biased region" description="Polar residues" evidence="1">
    <location>
        <begin position="176"/>
        <end position="185"/>
    </location>
</feature>
<proteinExistence type="predicted"/>
<keyword evidence="3" id="KW-1185">Reference proteome</keyword>
<dbReference type="EMBL" id="JARBHB010000007">
    <property type="protein sequence ID" value="KAJ8878394.1"/>
    <property type="molecule type" value="Genomic_DNA"/>
</dbReference>
<protein>
    <submittedName>
        <fullName evidence="2">Uncharacterized protein</fullName>
    </submittedName>
</protein>
<comment type="caution">
    <text evidence="2">The sequence shown here is derived from an EMBL/GenBank/DDBJ whole genome shotgun (WGS) entry which is preliminary data.</text>
</comment>
<gene>
    <name evidence="2" type="ORF">PR048_018972</name>
</gene>
<evidence type="ECO:0000313" key="3">
    <source>
        <dbReference type="Proteomes" id="UP001159363"/>
    </source>
</evidence>
<organism evidence="2 3">
    <name type="scientific">Dryococelus australis</name>
    <dbReference type="NCBI Taxonomy" id="614101"/>
    <lineage>
        <taxon>Eukaryota</taxon>
        <taxon>Metazoa</taxon>
        <taxon>Ecdysozoa</taxon>
        <taxon>Arthropoda</taxon>
        <taxon>Hexapoda</taxon>
        <taxon>Insecta</taxon>
        <taxon>Pterygota</taxon>
        <taxon>Neoptera</taxon>
        <taxon>Polyneoptera</taxon>
        <taxon>Phasmatodea</taxon>
        <taxon>Verophasmatodea</taxon>
        <taxon>Anareolatae</taxon>
        <taxon>Phasmatidae</taxon>
        <taxon>Eurycanthinae</taxon>
        <taxon>Dryococelus</taxon>
    </lineage>
</organism>
<evidence type="ECO:0000313" key="2">
    <source>
        <dbReference type="EMBL" id="KAJ8878394.1"/>
    </source>
</evidence>
<feature type="region of interest" description="Disordered" evidence="1">
    <location>
        <begin position="164"/>
        <end position="199"/>
    </location>
</feature>
<dbReference type="Proteomes" id="UP001159363">
    <property type="component" value="Chromosome 6"/>
</dbReference>
<accession>A0ABQ9H2B0</accession>
<name>A0ABQ9H2B0_9NEOP</name>